<dbReference type="Proteomes" id="UP001062901">
    <property type="component" value="Unassembled WGS sequence"/>
</dbReference>
<protein>
    <recommendedName>
        <fullName evidence="3">DUF4054 domain-containing protein</fullName>
    </recommendedName>
</protein>
<dbReference type="RefSeq" id="WP_018980338.1">
    <property type="nucleotide sequence ID" value="NZ_BAQD01000095.1"/>
</dbReference>
<reference evidence="1" key="1">
    <citation type="submission" date="2013-04" db="EMBL/GenBank/DDBJ databases">
        <title>The genome sequencing project of 58 acetic acid bacteria.</title>
        <authorList>
            <person name="Okamoto-Kainuma A."/>
            <person name="Ishikawa M."/>
            <person name="Umino S."/>
            <person name="Koizumi Y."/>
            <person name="Shiwa Y."/>
            <person name="Yoshikawa H."/>
            <person name="Matsutani M."/>
            <person name="Matsushita K."/>
        </authorList>
    </citation>
    <scope>NUCLEOTIDE SEQUENCE</scope>
    <source>
        <strain evidence="1">DSM 15669</strain>
    </source>
</reference>
<accession>A0ABQ0P0R3</accession>
<name>A0ABQ0P0R3_9PROT</name>
<gene>
    <name evidence="1" type="ORF">AA15669_1781</name>
</gene>
<proteinExistence type="predicted"/>
<comment type="caution">
    <text evidence="1">The sequence shown here is derived from an EMBL/GenBank/DDBJ whole genome shotgun (WGS) entry which is preliminary data.</text>
</comment>
<keyword evidence="2" id="KW-1185">Reference proteome</keyword>
<dbReference type="EMBL" id="BAQD01000095">
    <property type="protein sequence ID" value="GBQ08434.1"/>
    <property type="molecule type" value="Genomic_DNA"/>
</dbReference>
<sequence length="163" mass="17566">MPQQTPIAGSVALESNAFYAAFPAFKGVVSNEQVAINFRRAERFVDNTPASIISDMDDRQEVLYDLTAFYLVLVQNAVTATPSAGEGRTGGTLEPGMVGSLTSAHEGSVGVGIQSLQSGNASGTEKFLMQNQFGAMAWQIIQRYLHGPLYETVGLAWDAYLWP</sequence>
<evidence type="ECO:0008006" key="3">
    <source>
        <dbReference type="Google" id="ProtNLM"/>
    </source>
</evidence>
<organism evidence="1 2">
    <name type="scientific">Saccharibacter floricola DSM 15669</name>
    <dbReference type="NCBI Taxonomy" id="1123227"/>
    <lineage>
        <taxon>Bacteria</taxon>
        <taxon>Pseudomonadati</taxon>
        <taxon>Pseudomonadota</taxon>
        <taxon>Alphaproteobacteria</taxon>
        <taxon>Acetobacterales</taxon>
        <taxon>Acetobacteraceae</taxon>
        <taxon>Saccharibacter</taxon>
    </lineage>
</organism>
<evidence type="ECO:0000313" key="2">
    <source>
        <dbReference type="Proteomes" id="UP001062901"/>
    </source>
</evidence>
<evidence type="ECO:0000313" key="1">
    <source>
        <dbReference type="EMBL" id="GBQ08434.1"/>
    </source>
</evidence>